<keyword evidence="3" id="KW-1185">Reference proteome</keyword>
<evidence type="ECO:0000313" key="3">
    <source>
        <dbReference type="Proteomes" id="UP000716291"/>
    </source>
</evidence>
<gene>
    <name evidence="2" type="ORF">G6F64_012255</name>
</gene>
<sequence length="326" mass="36373">MAGHRIVQAEYAVEAGRPSVEGGFGRFLGSLFSKKDRESGSDKGICNRRCIYNKDNLTCKTFAEHHTPYWTNSIPKKLRARLDTQESCSDYAENVLREQTATLTTNFQSTTLPHAVDTRSVTPDSVEFTPSNVIYRHDDVEDSRSSPSPTTTLRPPTAKREDDSLASPSPAASASSSRDINARPVVPWVFNDSNVAELFQTFQRKVAALSRANLLQIETSIHEILALSDIFLLFPSQHREQMIDVFFRETLYDIHQSFVQESMDKNIDTTDGFCANVAHIVDSVEQKVRSKDEATALLSRLCIVALLPSTSGYSINLLPKRGLARN</sequence>
<organism evidence="2 3">
    <name type="scientific">Rhizopus oryzae</name>
    <name type="common">Mucormycosis agent</name>
    <name type="synonym">Rhizopus arrhizus var. delemar</name>
    <dbReference type="NCBI Taxonomy" id="64495"/>
    <lineage>
        <taxon>Eukaryota</taxon>
        <taxon>Fungi</taxon>
        <taxon>Fungi incertae sedis</taxon>
        <taxon>Mucoromycota</taxon>
        <taxon>Mucoromycotina</taxon>
        <taxon>Mucoromycetes</taxon>
        <taxon>Mucorales</taxon>
        <taxon>Mucorineae</taxon>
        <taxon>Rhizopodaceae</taxon>
        <taxon>Rhizopus</taxon>
    </lineage>
</organism>
<name>A0A9P6WXV6_RHIOR</name>
<evidence type="ECO:0000256" key="1">
    <source>
        <dbReference type="SAM" id="MobiDB-lite"/>
    </source>
</evidence>
<feature type="region of interest" description="Disordered" evidence="1">
    <location>
        <begin position="115"/>
        <end position="178"/>
    </location>
</feature>
<dbReference type="EMBL" id="JAANQT010003586">
    <property type="protein sequence ID" value="KAG1300928.1"/>
    <property type="molecule type" value="Genomic_DNA"/>
</dbReference>
<dbReference type="AlphaFoldDB" id="A0A9P6WXV6"/>
<reference evidence="2" key="1">
    <citation type="journal article" date="2020" name="Microb. Genom.">
        <title>Genetic diversity of clinical and environmental Mucorales isolates obtained from an investigation of mucormycosis cases among solid organ transplant recipients.</title>
        <authorList>
            <person name="Nguyen M.H."/>
            <person name="Kaul D."/>
            <person name="Muto C."/>
            <person name="Cheng S.J."/>
            <person name="Richter R.A."/>
            <person name="Bruno V.M."/>
            <person name="Liu G."/>
            <person name="Beyhan S."/>
            <person name="Sundermann A.J."/>
            <person name="Mounaud S."/>
            <person name="Pasculle A.W."/>
            <person name="Nierman W.C."/>
            <person name="Driscoll E."/>
            <person name="Cumbie R."/>
            <person name="Clancy C.J."/>
            <person name="Dupont C.L."/>
        </authorList>
    </citation>
    <scope>NUCLEOTIDE SEQUENCE</scope>
    <source>
        <strain evidence="2">GL11</strain>
    </source>
</reference>
<feature type="compositionally biased region" description="Basic and acidic residues" evidence="1">
    <location>
        <begin position="135"/>
        <end position="144"/>
    </location>
</feature>
<comment type="caution">
    <text evidence="2">The sequence shown here is derived from an EMBL/GenBank/DDBJ whole genome shotgun (WGS) entry which is preliminary data.</text>
</comment>
<proteinExistence type="predicted"/>
<accession>A0A9P6WXV6</accession>
<dbReference type="Proteomes" id="UP000716291">
    <property type="component" value="Unassembled WGS sequence"/>
</dbReference>
<evidence type="ECO:0000313" key="2">
    <source>
        <dbReference type="EMBL" id="KAG1300928.1"/>
    </source>
</evidence>
<protein>
    <submittedName>
        <fullName evidence="2">Uncharacterized protein</fullName>
    </submittedName>
</protein>
<feature type="compositionally biased region" description="Polar residues" evidence="1">
    <location>
        <begin position="119"/>
        <end position="132"/>
    </location>
</feature>
<feature type="compositionally biased region" description="Low complexity" evidence="1">
    <location>
        <begin position="166"/>
        <end position="177"/>
    </location>
</feature>
<dbReference type="OrthoDB" id="2370938at2759"/>
<feature type="compositionally biased region" description="Low complexity" evidence="1">
    <location>
        <begin position="145"/>
        <end position="156"/>
    </location>
</feature>